<evidence type="ECO:0000313" key="2">
    <source>
        <dbReference type="EMBL" id="QRQ83328.1"/>
    </source>
</evidence>
<dbReference type="Proteomes" id="UP000653156">
    <property type="component" value="Chromosome"/>
</dbReference>
<keyword evidence="3" id="KW-1185">Reference proteome</keyword>
<dbReference type="EMBL" id="CP069798">
    <property type="protein sequence ID" value="QRQ83328.1"/>
    <property type="molecule type" value="Genomic_DNA"/>
</dbReference>
<name>A0A892ZLR7_9NEIS</name>
<organism evidence="2 3">
    <name type="scientific">Paralysiella testudinis</name>
    <dbReference type="NCBI Taxonomy" id="2809020"/>
    <lineage>
        <taxon>Bacteria</taxon>
        <taxon>Pseudomonadati</taxon>
        <taxon>Pseudomonadota</taxon>
        <taxon>Betaproteobacteria</taxon>
        <taxon>Neisseriales</taxon>
        <taxon>Neisseriaceae</taxon>
        <taxon>Paralysiella</taxon>
    </lineage>
</organism>
<dbReference type="GO" id="GO:0016747">
    <property type="term" value="F:acyltransferase activity, transferring groups other than amino-acyl groups"/>
    <property type="evidence" value="ECO:0007669"/>
    <property type="project" value="InterPro"/>
</dbReference>
<sequence length="160" mass="17589">MPERNRVQPAELRPATAADYAVLAGWVDNQAVADLFAGAAYLHWPLMPESLPQALAMPQRQDWVLCDARGQMVTFDQHWHRCAGSVHIGRLIVDPAKRGQGFGRCLCQALMTQARADSGCRRVTLRVFRHNSVAVALYRSLGFVADETASSADLLLMAAT</sequence>
<reference evidence="2" key="1">
    <citation type="submission" date="2021-02" db="EMBL/GenBank/DDBJ databases">
        <title>Neisseriaceae sp. 26B isolated from the cloaca of a Common Toad-headed Turtle (Mesoclemmys nasuta).</title>
        <authorList>
            <person name="Spergser J."/>
            <person name="Busse H.-J."/>
        </authorList>
    </citation>
    <scope>NUCLEOTIDE SEQUENCE</scope>
    <source>
        <strain evidence="2">26B</strain>
    </source>
</reference>
<dbReference type="PROSITE" id="PS51186">
    <property type="entry name" value="GNAT"/>
    <property type="match status" value="1"/>
</dbReference>
<dbReference type="Pfam" id="PF00583">
    <property type="entry name" value="Acetyltransf_1"/>
    <property type="match status" value="1"/>
</dbReference>
<proteinExistence type="predicted"/>
<dbReference type="CDD" id="cd04301">
    <property type="entry name" value="NAT_SF"/>
    <property type="match status" value="1"/>
</dbReference>
<accession>A0A892ZLR7</accession>
<dbReference type="InterPro" id="IPR000182">
    <property type="entry name" value="GNAT_dom"/>
</dbReference>
<dbReference type="SUPFAM" id="SSF55729">
    <property type="entry name" value="Acyl-CoA N-acyltransferases (Nat)"/>
    <property type="match status" value="1"/>
</dbReference>
<dbReference type="InterPro" id="IPR050276">
    <property type="entry name" value="MshD_Acetyltransferase"/>
</dbReference>
<dbReference type="PANTHER" id="PTHR43617">
    <property type="entry name" value="L-AMINO ACID N-ACETYLTRANSFERASE"/>
    <property type="match status" value="1"/>
</dbReference>
<evidence type="ECO:0000259" key="1">
    <source>
        <dbReference type="PROSITE" id="PS51186"/>
    </source>
</evidence>
<protein>
    <submittedName>
        <fullName evidence="2">GNAT family N-acetyltransferase</fullName>
    </submittedName>
</protein>
<feature type="domain" description="N-acetyltransferase" evidence="1">
    <location>
        <begin position="10"/>
        <end position="160"/>
    </location>
</feature>
<dbReference type="Gene3D" id="3.40.630.30">
    <property type="match status" value="1"/>
</dbReference>
<dbReference type="AlphaFoldDB" id="A0A892ZLR7"/>
<evidence type="ECO:0000313" key="3">
    <source>
        <dbReference type="Proteomes" id="UP000653156"/>
    </source>
</evidence>
<dbReference type="RefSeq" id="WP_268866641.1">
    <property type="nucleotide sequence ID" value="NZ_CP069798.1"/>
</dbReference>
<dbReference type="InterPro" id="IPR016181">
    <property type="entry name" value="Acyl_CoA_acyltransferase"/>
</dbReference>
<gene>
    <name evidence="2" type="ORF">JQU52_09175</name>
</gene>
<dbReference type="KEGG" id="ptes:JQU52_09175"/>